<evidence type="ECO:0000256" key="6">
    <source>
        <dbReference type="ARBA" id="ARBA00025821"/>
    </source>
</evidence>
<reference evidence="10" key="2">
    <citation type="submission" date="2025-08" db="UniProtKB">
        <authorList>
            <consortium name="Ensembl"/>
        </authorList>
    </citation>
    <scope>IDENTIFICATION</scope>
</reference>
<dbReference type="InterPro" id="IPR006671">
    <property type="entry name" value="Cyclin_N"/>
</dbReference>
<keyword evidence="3" id="KW-0132">Cell division</keyword>
<evidence type="ECO:0000256" key="8">
    <source>
        <dbReference type="RuleBase" id="RU000383"/>
    </source>
</evidence>
<dbReference type="AlphaFoldDB" id="A0A673B1N7"/>
<reference evidence="10" key="3">
    <citation type="submission" date="2025-09" db="UniProtKB">
        <authorList>
            <consortium name="Ensembl"/>
        </authorList>
    </citation>
    <scope>IDENTIFICATION</scope>
</reference>
<protein>
    <recommendedName>
        <fullName evidence="7">G2/mitotic-specific cyclin-B2</fullName>
    </recommendedName>
</protein>
<reference evidence="10" key="1">
    <citation type="submission" date="2019-06" db="EMBL/GenBank/DDBJ databases">
        <authorList>
            <consortium name="Wellcome Sanger Institute Data Sharing"/>
        </authorList>
    </citation>
    <scope>NUCLEOTIDE SEQUENCE [LARGE SCALE GENOMIC DNA]</scope>
</reference>
<evidence type="ECO:0000256" key="7">
    <source>
        <dbReference type="ARBA" id="ARBA00040980"/>
    </source>
</evidence>
<keyword evidence="11" id="KW-1185">Reference proteome</keyword>
<evidence type="ECO:0000313" key="11">
    <source>
        <dbReference type="Proteomes" id="UP000472271"/>
    </source>
</evidence>
<evidence type="ECO:0000256" key="5">
    <source>
        <dbReference type="ARBA" id="ARBA00023306"/>
    </source>
</evidence>
<dbReference type="Gene3D" id="1.10.472.10">
    <property type="entry name" value="Cyclin-like"/>
    <property type="match status" value="2"/>
</dbReference>
<evidence type="ECO:0000256" key="4">
    <source>
        <dbReference type="ARBA" id="ARBA00023127"/>
    </source>
</evidence>
<dbReference type="Pfam" id="PF00134">
    <property type="entry name" value="Cyclin_N"/>
    <property type="match status" value="1"/>
</dbReference>
<dbReference type="GO" id="GO:0051301">
    <property type="term" value="P:cell division"/>
    <property type="evidence" value="ECO:0007669"/>
    <property type="project" value="UniProtKB-KW"/>
</dbReference>
<organism evidence="10 11">
    <name type="scientific">Sphaeramia orbicularis</name>
    <name type="common">orbiculate cardinalfish</name>
    <dbReference type="NCBI Taxonomy" id="375764"/>
    <lineage>
        <taxon>Eukaryota</taxon>
        <taxon>Metazoa</taxon>
        <taxon>Chordata</taxon>
        <taxon>Craniata</taxon>
        <taxon>Vertebrata</taxon>
        <taxon>Euteleostomi</taxon>
        <taxon>Actinopterygii</taxon>
        <taxon>Neopterygii</taxon>
        <taxon>Teleostei</taxon>
        <taxon>Neoteleostei</taxon>
        <taxon>Acanthomorphata</taxon>
        <taxon>Gobiaria</taxon>
        <taxon>Kurtiformes</taxon>
        <taxon>Apogonoidei</taxon>
        <taxon>Apogonidae</taxon>
        <taxon>Apogoninae</taxon>
        <taxon>Sphaeramia</taxon>
    </lineage>
</organism>
<dbReference type="InterPro" id="IPR039361">
    <property type="entry name" value="Cyclin"/>
</dbReference>
<keyword evidence="4 8" id="KW-0195">Cyclin</keyword>
<feature type="domain" description="Cyclin-like" evidence="9">
    <location>
        <begin position="39"/>
        <end position="124"/>
    </location>
</feature>
<dbReference type="FunFam" id="1.10.472.10:FF:000001">
    <property type="entry name" value="G2/mitotic-specific cyclin"/>
    <property type="match status" value="1"/>
</dbReference>
<dbReference type="InterPro" id="IPR013763">
    <property type="entry name" value="Cyclin-like_dom"/>
</dbReference>
<name>A0A673B1N7_9TELE</name>
<dbReference type="InParanoid" id="A0A673B1N7"/>
<sequence length="267" mass="30867">MFVSSRSGSWMEVNSHRNSSRFLQMHPRIEPRMRSILLDWMMEVSEAFTLQRHTFYLAQDYFDRFMQRQYNVQKESLQVIGATCLFLASKMEESRAVKLKQVVDVGDGAYTEQDVRRVELLILKTLGWRLSSDTALFWLELYLQLVLMEVLDLCMLHVNSMDFEYNVLAAAILSRFFHQEVVEQVSGLSGGDIEACISWVIPFVSAACLFGEETVPKFVKIHPEEGHNIQTHTDYLTMLHSGHLSSIPYNAIHTITVLDQPYLQLHI</sequence>
<keyword evidence="5" id="KW-0131">Cell cycle</keyword>
<dbReference type="PANTHER" id="PTHR10177">
    <property type="entry name" value="CYCLINS"/>
    <property type="match status" value="1"/>
</dbReference>
<comment type="function">
    <text evidence="1">Essential for the control of the cell cycle at the G2/M (mitosis) transition.</text>
</comment>
<dbReference type="Proteomes" id="UP000472271">
    <property type="component" value="Chromosome 11"/>
</dbReference>
<comment type="subunit">
    <text evidence="6">Interacts with the CDK1 protein kinase to form a serine/threonine kinase holoenzyme complex also known as maturation promoting factor (MPF). The cyclin subunit imparts substrate specificity to the complex.</text>
</comment>
<dbReference type="SUPFAM" id="SSF47954">
    <property type="entry name" value="Cyclin-like"/>
    <property type="match status" value="2"/>
</dbReference>
<dbReference type="InterPro" id="IPR048258">
    <property type="entry name" value="Cyclins_cyclin-box"/>
</dbReference>
<evidence type="ECO:0000256" key="1">
    <source>
        <dbReference type="ARBA" id="ARBA00003222"/>
    </source>
</evidence>
<dbReference type="InterPro" id="IPR036915">
    <property type="entry name" value="Cyclin-like_sf"/>
</dbReference>
<accession>A0A673B1N7</accession>
<comment type="similarity">
    <text evidence="2">Belongs to the cyclin family. Cyclin AB subfamily.</text>
</comment>
<proteinExistence type="inferred from homology"/>
<evidence type="ECO:0000256" key="3">
    <source>
        <dbReference type="ARBA" id="ARBA00022618"/>
    </source>
</evidence>
<evidence type="ECO:0000256" key="2">
    <source>
        <dbReference type="ARBA" id="ARBA00006955"/>
    </source>
</evidence>
<evidence type="ECO:0000313" key="10">
    <source>
        <dbReference type="Ensembl" id="ENSSORP00005035289.1"/>
    </source>
</evidence>
<evidence type="ECO:0000259" key="9">
    <source>
        <dbReference type="SMART" id="SM00385"/>
    </source>
</evidence>
<dbReference type="PROSITE" id="PS00292">
    <property type="entry name" value="CYCLINS"/>
    <property type="match status" value="1"/>
</dbReference>
<dbReference type="SMART" id="SM00385">
    <property type="entry name" value="CYCLIN"/>
    <property type="match status" value="1"/>
</dbReference>
<dbReference type="Ensembl" id="ENSSORT00005036238.1">
    <property type="protein sequence ID" value="ENSSORP00005035289.1"/>
    <property type="gene ID" value="ENSSORG00005016664.1"/>
</dbReference>